<name>A0A398B4I5_9BACI</name>
<dbReference type="PANTHER" id="PTHR46401:SF2">
    <property type="entry name" value="GLYCOSYLTRANSFERASE WBBK-RELATED"/>
    <property type="match status" value="1"/>
</dbReference>
<dbReference type="Proteomes" id="UP000266016">
    <property type="component" value="Unassembled WGS sequence"/>
</dbReference>
<reference evidence="3 4" key="1">
    <citation type="submission" date="2018-08" db="EMBL/GenBank/DDBJ databases">
        <title>Bacillus jemisoniae sp. nov., Bacillus chryseoplanitiae sp. nov., Bacillus resnikiae sp. nov., and Bacillus frankliniae sp. nov., isolated from Viking spacecraft and associated surfaces.</title>
        <authorList>
            <person name="Seuylemezian A."/>
            <person name="Vaishampayan P."/>
        </authorList>
    </citation>
    <scope>NUCLEOTIDE SEQUENCE [LARGE SCALE GENOMIC DNA]</scope>
    <source>
        <strain evidence="3 4">MA001</strain>
    </source>
</reference>
<keyword evidence="1 3" id="KW-0808">Transferase</keyword>
<dbReference type="Gene3D" id="3.40.50.2000">
    <property type="entry name" value="Glycogen Phosphorylase B"/>
    <property type="match status" value="2"/>
</dbReference>
<dbReference type="InterPro" id="IPR001296">
    <property type="entry name" value="Glyco_trans_1"/>
</dbReference>
<dbReference type="PANTHER" id="PTHR46401">
    <property type="entry name" value="GLYCOSYLTRANSFERASE WBBK-RELATED"/>
    <property type="match status" value="1"/>
</dbReference>
<comment type="caution">
    <text evidence="3">The sequence shown here is derived from an EMBL/GenBank/DDBJ whole genome shotgun (WGS) entry which is preliminary data.</text>
</comment>
<dbReference type="GO" id="GO:0016757">
    <property type="term" value="F:glycosyltransferase activity"/>
    <property type="evidence" value="ECO:0007669"/>
    <property type="project" value="InterPro"/>
</dbReference>
<protein>
    <submittedName>
        <fullName evidence="3">Glycosyltransferase</fullName>
    </submittedName>
</protein>
<evidence type="ECO:0000313" key="3">
    <source>
        <dbReference type="EMBL" id="RID84737.1"/>
    </source>
</evidence>
<dbReference type="SUPFAM" id="SSF53756">
    <property type="entry name" value="UDP-Glycosyltransferase/glycogen phosphorylase"/>
    <property type="match status" value="1"/>
</dbReference>
<sequence>MKTMVFDVPAESGGALSILHEFYNKFKEDEENEYIFVVSKPKLDDTQNIKVLSFPWIKKSWLHRLYFDNFVASKLISKYEVDRVLSLQNMIIPHTNAYQTVYVHNSLPFVEHRFSIGESRLLWIHQNILSKGIFQSIKEANKVIVQTEWMKKKCIDMLNVDSNKIEVISPQIDIDVKKRFVETRQSLSTFFYPASGALFKNHKVIIDACIKLKEQRIGDYKVVFTLSGDENEHISALYKKVKEKEIPVHFIGGISREEVFEYYSNSILVFPSFIETVGLPLIEAKMHGTPILASDCAFSHEILDGYDNVQFFNAFNSVELTRKFSEAIKG</sequence>
<evidence type="ECO:0000256" key="1">
    <source>
        <dbReference type="ARBA" id="ARBA00022679"/>
    </source>
</evidence>
<accession>A0A398B4I5</accession>
<proteinExistence type="predicted"/>
<evidence type="ECO:0000313" key="4">
    <source>
        <dbReference type="Proteomes" id="UP000266016"/>
    </source>
</evidence>
<dbReference type="AlphaFoldDB" id="A0A398B4I5"/>
<dbReference type="GO" id="GO:0009103">
    <property type="term" value="P:lipopolysaccharide biosynthetic process"/>
    <property type="evidence" value="ECO:0007669"/>
    <property type="project" value="TreeGrafter"/>
</dbReference>
<dbReference type="Pfam" id="PF00534">
    <property type="entry name" value="Glycos_transf_1"/>
    <property type="match status" value="1"/>
</dbReference>
<gene>
    <name evidence="3" type="ORF">D1953_12795</name>
</gene>
<evidence type="ECO:0000259" key="2">
    <source>
        <dbReference type="Pfam" id="PF00534"/>
    </source>
</evidence>
<feature type="domain" description="Glycosyl transferase family 1" evidence="2">
    <location>
        <begin position="191"/>
        <end position="327"/>
    </location>
</feature>
<keyword evidence="4" id="KW-1185">Reference proteome</keyword>
<dbReference type="EMBL" id="QWVS01000023">
    <property type="protein sequence ID" value="RID84737.1"/>
    <property type="molecule type" value="Genomic_DNA"/>
</dbReference>
<organism evidence="3 4">
    <name type="scientific">Peribacillus asahii</name>
    <dbReference type="NCBI Taxonomy" id="228899"/>
    <lineage>
        <taxon>Bacteria</taxon>
        <taxon>Bacillati</taxon>
        <taxon>Bacillota</taxon>
        <taxon>Bacilli</taxon>
        <taxon>Bacillales</taxon>
        <taxon>Bacillaceae</taxon>
        <taxon>Peribacillus</taxon>
    </lineage>
</organism>